<dbReference type="Proteomes" id="UP000460257">
    <property type="component" value="Unassembled WGS sequence"/>
</dbReference>
<keyword evidence="5 6" id="KW-0472">Membrane</keyword>
<evidence type="ECO:0000256" key="3">
    <source>
        <dbReference type="ARBA" id="ARBA00022970"/>
    </source>
</evidence>
<name>A0A6N7IYZ3_9FIRM</name>
<dbReference type="InterPro" id="IPR043429">
    <property type="entry name" value="ArtM/GltK/GlnP/TcyL/YhdX-like"/>
</dbReference>
<organism evidence="8 9">
    <name type="scientific">Candidatus Weimeria bifida</name>
    <dbReference type="NCBI Taxonomy" id="2599074"/>
    <lineage>
        <taxon>Bacteria</taxon>
        <taxon>Bacillati</taxon>
        <taxon>Bacillota</taxon>
        <taxon>Clostridia</taxon>
        <taxon>Lachnospirales</taxon>
        <taxon>Lachnospiraceae</taxon>
        <taxon>Candidatus Weimeria</taxon>
    </lineage>
</organism>
<comment type="subcellular location">
    <subcellularLocation>
        <location evidence="6">Cell membrane</location>
        <topology evidence="6">Multi-pass membrane protein</topology>
    </subcellularLocation>
    <subcellularLocation>
        <location evidence="1">Membrane</location>
        <topology evidence="1">Multi-pass membrane protein</topology>
    </subcellularLocation>
</comment>
<evidence type="ECO:0000256" key="5">
    <source>
        <dbReference type="ARBA" id="ARBA00023136"/>
    </source>
</evidence>
<proteinExistence type="inferred from homology"/>
<evidence type="ECO:0000313" key="8">
    <source>
        <dbReference type="EMBL" id="MQN01002.1"/>
    </source>
</evidence>
<reference evidence="8" key="1">
    <citation type="journal article" date="2020" name="Appl. Environ. Microbiol.">
        <title>Medium-Chain Fatty Acid Synthesis by 'Candidatus Weimeria bifida' gen. nov., sp. nov., and 'Candidatus Pseudoramibacter fermentans' sp. nov.</title>
        <authorList>
            <person name="Scarborough M.J."/>
            <person name="Myers K.S."/>
            <person name="Donohue T.J."/>
            <person name="Noguera D.R."/>
        </authorList>
    </citation>
    <scope>NUCLEOTIDE SEQUENCE</scope>
    <source>
        <strain evidence="8">LCO1.1</strain>
    </source>
</reference>
<dbReference type="PANTHER" id="PTHR30614">
    <property type="entry name" value="MEMBRANE COMPONENT OF AMINO ACID ABC TRANSPORTER"/>
    <property type="match status" value="1"/>
</dbReference>
<evidence type="ECO:0000313" key="9">
    <source>
        <dbReference type="Proteomes" id="UP000460257"/>
    </source>
</evidence>
<dbReference type="EMBL" id="VOGC01000002">
    <property type="protein sequence ID" value="MQN01002.1"/>
    <property type="molecule type" value="Genomic_DNA"/>
</dbReference>
<dbReference type="CDD" id="cd06261">
    <property type="entry name" value="TM_PBP2"/>
    <property type="match status" value="1"/>
</dbReference>
<protein>
    <submittedName>
        <fullName evidence="8">ABC transporter permease subunit</fullName>
    </submittedName>
</protein>
<dbReference type="GO" id="GO:0006865">
    <property type="term" value="P:amino acid transport"/>
    <property type="evidence" value="ECO:0007669"/>
    <property type="project" value="UniProtKB-KW"/>
</dbReference>
<dbReference type="Gene3D" id="1.10.3720.10">
    <property type="entry name" value="MetI-like"/>
    <property type="match status" value="1"/>
</dbReference>
<evidence type="ECO:0000256" key="2">
    <source>
        <dbReference type="ARBA" id="ARBA00022692"/>
    </source>
</evidence>
<feature type="domain" description="ABC transmembrane type-1" evidence="7">
    <location>
        <begin position="18"/>
        <end position="219"/>
    </location>
</feature>
<dbReference type="GO" id="GO:0055085">
    <property type="term" value="P:transmembrane transport"/>
    <property type="evidence" value="ECO:0007669"/>
    <property type="project" value="InterPro"/>
</dbReference>
<accession>A0A6N7IYZ3</accession>
<dbReference type="GO" id="GO:0005886">
    <property type="term" value="C:plasma membrane"/>
    <property type="evidence" value="ECO:0007669"/>
    <property type="project" value="UniProtKB-SubCell"/>
</dbReference>
<feature type="transmembrane region" description="Helical" evidence="6">
    <location>
        <begin position="49"/>
        <end position="73"/>
    </location>
</feature>
<evidence type="ECO:0000259" key="7">
    <source>
        <dbReference type="PROSITE" id="PS50928"/>
    </source>
</evidence>
<sequence length="262" mass="29480">MFQWSFFVESLKPIIQCMPATLELTAGAVLLALALGIAAAILVRCRFHVVNVIFTVVNSFLKGIPILLFLYLLSSSMDGIMTKLAVIFNFTYNVRRPPVFAFAILALALSYIPYMCDMITTAYDTIPKGQTEACEALGFTKWQTMHRIIIPQMMVAAIPNFGNHFVNLLKATSLTCMITIMEMMGGARNFATMNQRFLEAYTACALLYWVVFIAFEKVFSMIEKRAGRYLSAAIPAKKRHRRLLMSAGRKDEEAEDRKVNIA</sequence>
<keyword evidence="3" id="KW-0029">Amino-acid transport</keyword>
<keyword evidence="9" id="KW-1185">Reference proteome</keyword>
<evidence type="ECO:0000256" key="1">
    <source>
        <dbReference type="ARBA" id="ARBA00004141"/>
    </source>
</evidence>
<evidence type="ECO:0000256" key="6">
    <source>
        <dbReference type="RuleBase" id="RU363032"/>
    </source>
</evidence>
<keyword evidence="2 6" id="KW-0812">Transmembrane</keyword>
<feature type="transmembrane region" description="Helical" evidence="6">
    <location>
        <begin position="94"/>
        <end position="114"/>
    </location>
</feature>
<comment type="similarity">
    <text evidence="6">Belongs to the binding-protein-dependent transport system permease family.</text>
</comment>
<dbReference type="AlphaFoldDB" id="A0A6N7IYZ3"/>
<dbReference type="PROSITE" id="PS50928">
    <property type="entry name" value="ABC_TM1"/>
    <property type="match status" value="1"/>
</dbReference>
<keyword evidence="6" id="KW-0813">Transport</keyword>
<evidence type="ECO:0000256" key="4">
    <source>
        <dbReference type="ARBA" id="ARBA00022989"/>
    </source>
</evidence>
<feature type="transmembrane region" description="Helical" evidence="6">
    <location>
        <begin position="21"/>
        <end position="43"/>
    </location>
</feature>
<gene>
    <name evidence="8" type="ORF">FRC54_03280</name>
</gene>
<dbReference type="InterPro" id="IPR035906">
    <property type="entry name" value="MetI-like_sf"/>
</dbReference>
<dbReference type="InterPro" id="IPR000515">
    <property type="entry name" value="MetI-like"/>
</dbReference>
<keyword evidence="4 6" id="KW-1133">Transmembrane helix</keyword>
<dbReference type="PANTHER" id="PTHR30614:SF0">
    <property type="entry name" value="L-CYSTINE TRANSPORT SYSTEM PERMEASE PROTEIN TCYL"/>
    <property type="match status" value="1"/>
</dbReference>
<comment type="caution">
    <text evidence="8">The sequence shown here is derived from an EMBL/GenBank/DDBJ whole genome shotgun (WGS) entry which is preliminary data.</text>
</comment>
<feature type="transmembrane region" description="Helical" evidence="6">
    <location>
        <begin position="200"/>
        <end position="219"/>
    </location>
</feature>
<dbReference type="SUPFAM" id="SSF161098">
    <property type="entry name" value="MetI-like"/>
    <property type="match status" value="1"/>
</dbReference>
<dbReference type="Pfam" id="PF00528">
    <property type="entry name" value="BPD_transp_1"/>
    <property type="match status" value="1"/>
</dbReference>